<dbReference type="SUPFAM" id="SSF46785">
    <property type="entry name" value="Winged helix' DNA-binding domain"/>
    <property type="match status" value="1"/>
</dbReference>
<dbReference type="InterPro" id="IPR036388">
    <property type="entry name" value="WH-like_DNA-bd_sf"/>
</dbReference>
<feature type="domain" description="HTH dtxR-type" evidence="5">
    <location>
        <begin position="9"/>
        <end position="66"/>
    </location>
</feature>
<dbReference type="Proteomes" id="UP000218615">
    <property type="component" value="Unassembled WGS sequence"/>
</dbReference>
<protein>
    <submittedName>
        <fullName evidence="6">Metal dependent transcriptional regulator</fullName>
    </submittedName>
</protein>
<dbReference type="InterPro" id="IPR001367">
    <property type="entry name" value="Fe_dep_repressor"/>
</dbReference>
<keyword evidence="4" id="KW-0804">Transcription</keyword>
<dbReference type="PROSITE" id="PS50944">
    <property type="entry name" value="HTH_DTXR"/>
    <property type="match status" value="1"/>
</dbReference>
<dbReference type="InterPro" id="IPR022689">
    <property type="entry name" value="Iron_dep_repressor"/>
</dbReference>
<proteinExistence type="inferred from homology"/>
<dbReference type="SUPFAM" id="SSF47979">
    <property type="entry name" value="Iron-dependent repressor protein, dimerization domain"/>
    <property type="match status" value="1"/>
</dbReference>
<dbReference type="OrthoDB" id="24735at2157"/>
<dbReference type="EMBL" id="FZMP01000112">
    <property type="protein sequence ID" value="SNQ60661.1"/>
    <property type="molecule type" value="Genomic_DNA"/>
</dbReference>
<dbReference type="InterPro" id="IPR036390">
    <property type="entry name" value="WH_DNA-bd_sf"/>
</dbReference>
<dbReference type="RefSeq" id="WP_096205086.1">
    <property type="nucleotide sequence ID" value="NZ_FZMP01000112.1"/>
</dbReference>
<keyword evidence="3" id="KW-0238">DNA-binding</keyword>
<evidence type="ECO:0000256" key="3">
    <source>
        <dbReference type="ARBA" id="ARBA00023125"/>
    </source>
</evidence>
<name>A0A284VMZ1_9EURY</name>
<dbReference type="InterPro" id="IPR022687">
    <property type="entry name" value="HTH_DTXR"/>
</dbReference>
<evidence type="ECO:0000256" key="1">
    <source>
        <dbReference type="ARBA" id="ARBA00007871"/>
    </source>
</evidence>
<evidence type="ECO:0000256" key="2">
    <source>
        <dbReference type="ARBA" id="ARBA00023015"/>
    </source>
</evidence>
<dbReference type="GO" id="GO:0003677">
    <property type="term" value="F:DNA binding"/>
    <property type="evidence" value="ECO:0007669"/>
    <property type="project" value="UniProtKB-KW"/>
</dbReference>
<dbReference type="InterPro" id="IPR050536">
    <property type="entry name" value="DtxR_MntR_Metal-Reg"/>
</dbReference>
<comment type="similarity">
    <text evidence="1">Belongs to the DtxR/MntR family.</text>
</comment>
<dbReference type="PANTHER" id="PTHR33238:SF7">
    <property type="entry name" value="IRON-DEPENDENT TRANSCRIPTIONAL REGULATOR"/>
    <property type="match status" value="1"/>
</dbReference>
<dbReference type="GO" id="GO:0046914">
    <property type="term" value="F:transition metal ion binding"/>
    <property type="evidence" value="ECO:0007669"/>
    <property type="project" value="InterPro"/>
</dbReference>
<reference evidence="7" key="1">
    <citation type="submission" date="2017-06" db="EMBL/GenBank/DDBJ databases">
        <authorList>
            <person name="Cremers G."/>
        </authorList>
    </citation>
    <scope>NUCLEOTIDE SEQUENCE [LARGE SCALE GENOMIC DNA]</scope>
</reference>
<keyword evidence="7" id="KW-1185">Reference proteome</keyword>
<organism evidence="6 7">
    <name type="scientific">Candidatus Methanoperedens nitratireducens</name>
    <dbReference type="NCBI Taxonomy" id="1392998"/>
    <lineage>
        <taxon>Archaea</taxon>
        <taxon>Methanobacteriati</taxon>
        <taxon>Methanobacteriota</taxon>
        <taxon>Stenosarchaea group</taxon>
        <taxon>Methanomicrobia</taxon>
        <taxon>Methanosarcinales</taxon>
        <taxon>ANME-2 cluster</taxon>
        <taxon>Candidatus Methanoperedentaceae</taxon>
        <taxon>Candidatus Methanoperedens</taxon>
    </lineage>
</organism>
<dbReference type="SMART" id="SM00529">
    <property type="entry name" value="HTH_DTXR"/>
    <property type="match status" value="1"/>
</dbReference>
<evidence type="ECO:0000259" key="5">
    <source>
        <dbReference type="PROSITE" id="PS50944"/>
    </source>
</evidence>
<accession>A0A284VMZ1</accession>
<dbReference type="GO" id="GO:0003700">
    <property type="term" value="F:DNA-binding transcription factor activity"/>
    <property type="evidence" value="ECO:0007669"/>
    <property type="project" value="InterPro"/>
</dbReference>
<dbReference type="AlphaFoldDB" id="A0A284VMZ1"/>
<dbReference type="GO" id="GO:0046983">
    <property type="term" value="F:protein dimerization activity"/>
    <property type="evidence" value="ECO:0007669"/>
    <property type="project" value="InterPro"/>
</dbReference>
<dbReference type="Gene3D" id="1.10.10.10">
    <property type="entry name" value="Winged helix-like DNA-binding domain superfamily/Winged helix DNA-binding domain"/>
    <property type="match status" value="1"/>
</dbReference>
<evidence type="ECO:0000313" key="6">
    <source>
        <dbReference type="EMBL" id="SNQ60661.1"/>
    </source>
</evidence>
<evidence type="ECO:0000313" key="7">
    <source>
        <dbReference type="Proteomes" id="UP000218615"/>
    </source>
</evidence>
<keyword evidence="2" id="KW-0805">Transcription regulation</keyword>
<dbReference type="Pfam" id="PF01325">
    <property type="entry name" value="Fe_dep_repress"/>
    <property type="match status" value="1"/>
</dbReference>
<dbReference type="Pfam" id="PF02742">
    <property type="entry name" value="Fe_dep_repr_C"/>
    <property type="match status" value="1"/>
</dbReference>
<gene>
    <name evidence="6" type="ORF">MNV_20037</name>
</gene>
<dbReference type="InterPro" id="IPR036421">
    <property type="entry name" value="Fe_dep_repressor_sf"/>
</dbReference>
<evidence type="ECO:0000256" key="4">
    <source>
        <dbReference type="ARBA" id="ARBA00023163"/>
    </source>
</evidence>
<dbReference type="PANTHER" id="PTHR33238">
    <property type="entry name" value="IRON (METAL) DEPENDENT REPRESSOR, DTXR FAMILY"/>
    <property type="match status" value="1"/>
</dbReference>
<sequence length="144" mass="16106">MKGINGLELSPKKTDYLKFIKEKKKVKTTEISDKFKVDPSTTTKILLELAKTDLITYTPYHGCSLTEKGIKYAEFLNRRHGLIVCMLVGMGMDAKTACEAAGRFEYFVTKDVVDILCKNFSHPDHSPCGTRISRDTCCCCPGGR</sequence>